<dbReference type="Proteomes" id="UP001385499">
    <property type="component" value="Unassembled WGS sequence"/>
</dbReference>
<sequence>MHALVDLEQLGCEALKGWKPGWFSSFGKTADGLFQIDPKDDEPAANVSVKALDPCNA</sequence>
<dbReference type="RefSeq" id="WP_340274547.1">
    <property type="nucleotide sequence ID" value="NZ_JBAKIA010000006.1"/>
</dbReference>
<accession>A0ABU8TMH4</accession>
<organism evidence="1 2">
    <name type="scientific">Roseibium algae</name>
    <dbReference type="NCBI Taxonomy" id="3123038"/>
    <lineage>
        <taxon>Bacteria</taxon>
        <taxon>Pseudomonadati</taxon>
        <taxon>Pseudomonadota</taxon>
        <taxon>Alphaproteobacteria</taxon>
        <taxon>Hyphomicrobiales</taxon>
        <taxon>Stappiaceae</taxon>
        <taxon>Roseibium</taxon>
    </lineage>
</organism>
<keyword evidence="2" id="KW-1185">Reference proteome</keyword>
<comment type="caution">
    <text evidence="1">The sequence shown here is derived from an EMBL/GenBank/DDBJ whole genome shotgun (WGS) entry which is preliminary data.</text>
</comment>
<evidence type="ECO:0000313" key="2">
    <source>
        <dbReference type="Proteomes" id="UP001385499"/>
    </source>
</evidence>
<gene>
    <name evidence="1" type="ORF">V6575_11850</name>
</gene>
<proteinExistence type="predicted"/>
<protein>
    <submittedName>
        <fullName evidence="1">Uncharacterized protein</fullName>
    </submittedName>
</protein>
<dbReference type="EMBL" id="JBAKIA010000006">
    <property type="protein sequence ID" value="MEJ8474780.1"/>
    <property type="molecule type" value="Genomic_DNA"/>
</dbReference>
<evidence type="ECO:0000313" key="1">
    <source>
        <dbReference type="EMBL" id="MEJ8474780.1"/>
    </source>
</evidence>
<reference evidence="1 2" key="1">
    <citation type="submission" date="2024-02" db="EMBL/GenBank/DDBJ databases">
        <title>Roseibium algae sp. nov., isolated from marine alga (Grateloupia sp.), showing potential in myo-inositol conversion.</title>
        <authorList>
            <person name="Wang Y."/>
        </authorList>
    </citation>
    <scope>NUCLEOTIDE SEQUENCE [LARGE SCALE GENOMIC DNA]</scope>
    <source>
        <strain evidence="1 2">H3510</strain>
    </source>
</reference>
<name>A0ABU8TMH4_9HYPH</name>